<comment type="catalytic activity">
    <reaction evidence="1 9">
        <text>3-dehydroquinate = 3-dehydroshikimate + H2O</text>
        <dbReference type="Rhea" id="RHEA:21096"/>
        <dbReference type="ChEBI" id="CHEBI:15377"/>
        <dbReference type="ChEBI" id="CHEBI:16630"/>
        <dbReference type="ChEBI" id="CHEBI:32364"/>
        <dbReference type="EC" id="4.2.1.10"/>
    </reaction>
</comment>
<evidence type="ECO:0000313" key="11">
    <source>
        <dbReference type="Proteomes" id="UP001354971"/>
    </source>
</evidence>
<feature type="binding site" evidence="9">
    <location>
        <position position="75"/>
    </location>
    <ligand>
        <name>substrate</name>
    </ligand>
</feature>
<dbReference type="EMBL" id="JAZDRP010000001">
    <property type="protein sequence ID" value="MEE2524811.1"/>
    <property type="molecule type" value="Genomic_DNA"/>
</dbReference>
<dbReference type="CDD" id="cd00466">
    <property type="entry name" value="DHQase_II"/>
    <property type="match status" value="1"/>
</dbReference>
<dbReference type="Proteomes" id="UP001354971">
    <property type="component" value="Unassembled WGS sequence"/>
</dbReference>
<comment type="pathway">
    <text evidence="3 9">Metabolic intermediate biosynthesis; chorismate biosynthesis; chorismate from D-erythrose 4-phosphate and phosphoenolpyruvate: step 3/7.</text>
</comment>
<gene>
    <name evidence="9 10" type="primary">aroQ</name>
    <name evidence="10" type="ORF">V0U79_00400</name>
</gene>
<evidence type="ECO:0000256" key="1">
    <source>
        <dbReference type="ARBA" id="ARBA00001864"/>
    </source>
</evidence>
<keyword evidence="9" id="KW-0028">Amino-acid biosynthesis</keyword>
<dbReference type="PANTHER" id="PTHR21272:SF3">
    <property type="entry name" value="CATABOLIC 3-DEHYDROQUINASE"/>
    <property type="match status" value="1"/>
</dbReference>
<reference evidence="10 11" key="1">
    <citation type="submission" date="2024-01" db="EMBL/GenBank/DDBJ databases">
        <title>Hyphobacterium bacterium isolated from marine sediment.</title>
        <authorList>
            <person name="Zhao S."/>
        </authorList>
    </citation>
    <scope>NUCLEOTIDE SEQUENCE [LARGE SCALE GENOMIC DNA]</scope>
    <source>
        <strain evidence="11">HN65</strain>
    </source>
</reference>
<comment type="subunit">
    <text evidence="5 9">Homododecamer.</text>
</comment>
<organism evidence="10 11">
    <name type="scientific">Hyphobacterium lacteum</name>
    <dbReference type="NCBI Taxonomy" id="3116575"/>
    <lineage>
        <taxon>Bacteria</taxon>
        <taxon>Pseudomonadati</taxon>
        <taxon>Pseudomonadota</taxon>
        <taxon>Alphaproteobacteria</taxon>
        <taxon>Maricaulales</taxon>
        <taxon>Maricaulaceae</taxon>
        <taxon>Hyphobacterium</taxon>
    </lineage>
</organism>
<dbReference type="PANTHER" id="PTHR21272">
    <property type="entry name" value="CATABOLIC 3-DEHYDROQUINASE"/>
    <property type="match status" value="1"/>
</dbReference>
<protein>
    <recommendedName>
        <fullName evidence="6 9">3-dehydroquinate dehydratase</fullName>
        <shortName evidence="9">3-dehydroquinase</shortName>
        <ecNumber evidence="6 9">4.2.1.10</ecNumber>
    </recommendedName>
    <alternativeName>
        <fullName evidence="9">Type II DHQase</fullName>
    </alternativeName>
</protein>
<feature type="binding site" evidence="9">
    <location>
        <begin position="102"/>
        <end position="103"/>
    </location>
    <ligand>
        <name>substrate</name>
    </ligand>
</feature>
<feature type="binding site" evidence="9">
    <location>
        <position position="81"/>
    </location>
    <ligand>
        <name>substrate</name>
    </ligand>
</feature>
<comment type="function">
    <text evidence="2 9">Catalyzes a trans-dehydration via an enolate intermediate.</text>
</comment>
<feature type="site" description="Transition state stabilizer" evidence="9">
    <location>
        <position position="19"/>
    </location>
</feature>
<dbReference type="NCBIfam" id="TIGR01088">
    <property type="entry name" value="aroQ"/>
    <property type="match status" value="1"/>
</dbReference>
<evidence type="ECO:0000313" key="10">
    <source>
        <dbReference type="EMBL" id="MEE2524811.1"/>
    </source>
</evidence>
<dbReference type="NCBIfam" id="NF003805">
    <property type="entry name" value="PRK05395.1-2"/>
    <property type="match status" value="1"/>
</dbReference>
<dbReference type="NCBIfam" id="NF003807">
    <property type="entry name" value="PRK05395.1-4"/>
    <property type="match status" value="1"/>
</dbReference>
<evidence type="ECO:0000256" key="5">
    <source>
        <dbReference type="ARBA" id="ARBA00011193"/>
    </source>
</evidence>
<evidence type="ECO:0000256" key="9">
    <source>
        <dbReference type="HAMAP-Rule" id="MF_00169"/>
    </source>
</evidence>
<evidence type="ECO:0000256" key="6">
    <source>
        <dbReference type="ARBA" id="ARBA00012060"/>
    </source>
</evidence>
<evidence type="ECO:0000256" key="7">
    <source>
        <dbReference type="ARBA" id="ARBA00023141"/>
    </source>
</evidence>
<dbReference type="PIRSF" id="PIRSF001399">
    <property type="entry name" value="DHquinase_II"/>
    <property type="match status" value="1"/>
</dbReference>
<dbReference type="Pfam" id="PF01220">
    <property type="entry name" value="DHquinase_II"/>
    <property type="match status" value="1"/>
</dbReference>
<feature type="active site" description="Proton donor" evidence="9">
    <location>
        <position position="101"/>
    </location>
</feature>
<sequence>MSSTLMILNGPNLNLLGTREPEIYGHETLADIESLCAKAAAEHGLSIDFRQSNHEGVLIDWIQEARNGFAAIIINPAAYTHTSIALHDALKTVSIPVIEVHISDPEKREAFRHQSYVGLVANRTISGKGAAGYAEAVAIAAKLI</sequence>
<feature type="binding site" evidence="9">
    <location>
        <position position="88"/>
    </location>
    <ligand>
        <name>substrate</name>
    </ligand>
</feature>
<feature type="binding site" evidence="9">
    <location>
        <position position="112"/>
    </location>
    <ligand>
        <name>substrate</name>
    </ligand>
</feature>
<evidence type="ECO:0000256" key="2">
    <source>
        <dbReference type="ARBA" id="ARBA00003924"/>
    </source>
</evidence>
<comment type="similarity">
    <text evidence="4 9">Belongs to the type-II 3-dehydroquinase family.</text>
</comment>
<dbReference type="Gene3D" id="3.40.50.9100">
    <property type="entry name" value="Dehydroquinase, class II"/>
    <property type="match status" value="1"/>
</dbReference>
<dbReference type="GO" id="GO:0003855">
    <property type="term" value="F:3-dehydroquinate dehydratase activity"/>
    <property type="evidence" value="ECO:0007669"/>
    <property type="project" value="UniProtKB-EC"/>
</dbReference>
<dbReference type="PROSITE" id="PS01029">
    <property type="entry name" value="DEHYDROQUINASE_II"/>
    <property type="match status" value="1"/>
</dbReference>
<dbReference type="InterPro" id="IPR018509">
    <property type="entry name" value="DHquinase_II_CS"/>
</dbReference>
<dbReference type="EC" id="4.2.1.10" evidence="6 9"/>
<keyword evidence="11" id="KW-1185">Reference proteome</keyword>
<dbReference type="RefSeq" id="WP_330197479.1">
    <property type="nucleotide sequence ID" value="NZ_JAZDRP010000001.1"/>
</dbReference>
<feature type="active site" description="Proton acceptor" evidence="9">
    <location>
        <position position="24"/>
    </location>
</feature>
<evidence type="ECO:0000256" key="8">
    <source>
        <dbReference type="ARBA" id="ARBA00023239"/>
    </source>
</evidence>
<accession>A0ABU7LLK5</accession>
<dbReference type="InterPro" id="IPR036441">
    <property type="entry name" value="DHquinase_II_sf"/>
</dbReference>
<dbReference type="InterPro" id="IPR001874">
    <property type="entry name" value="DHquinase_II"/>
</dbReference>
<evidence type="ECO:0000256" key="3">
    <source>
        <dbReference type="ARBA" id="ARBA00004902"/>
    </source>
</evidence>
<keyword evidence="7 9" id="KW-0057">Aromatic amino acid biosynthesis</keyword>
<proteinExistence type="inferred from homology"/>
<dbReference type="HAMAP" id="MF_00169">
    <property type="entry name" value="AroQ"/>
    <property type="match status" value="1"/>
</dbReference>
<name>A0ABU7LLK5_9PROT</name>
<comment type="caution">
    <text evidence="10">The sequence shown here is derived from an EMBL/GenBank/DDBJ whole genome shotgun (WGS) entry which is preliminary data.</text>
</comment>
<evidence type="ECO:0000256" key="4">
    <source>
        <dbReference type="ARBA" id="ARBA00011037"/>
    </source>
</evidence>
<keyword evidence="8 9" id="KW-0456">Lyase</keyword>
<dbReference type="SUPFAM" id="SSF52304">
    <property type="entry name" value="Type II 3-dehydroquinate dehydratase"/>
    <property type="match status" value="1"/>
</dbReference>
<dbReference type="NCBIfam" id="NF003806">
    <property type="entry name" value="PRK05395.1-3"/>
    <property type="match status" value="1"/>
</dbReference>